<dbReference type="PANTHER" id="PTHR31935">
    <property type="entry name" value="COILED-COIL DOMAIN-CONTAINING PROTEIN 13"/>
    <property type="match status" value="1"/>
</dbReference>
<dbReference type="Proteomes" id="UP001283361">
    <property type="component" value="Unassembled WGS sequence"/>
</dbReference>
<feature type="region of interest" description="Disordered" evidence="2">
    <location>
        <begin position="648"/>
        <end position="680"/>
    </location>
</feature>
<feature type="compositionally biased region" description="Polar residues" evidence="2">
    <location>
        <begin position="532"/>
        <end position="550"/>
    </location>
</feature>
<evidence type="ECO:0000256" key="2">
    <source>
        <dbReference type="SAM" id="MobiDB-lite"/>
    </source>
</evidence>
<keyword evidence="4" id="KW-1185">Reference proteome</keyword>
<evidence type="ECO:0000313" key="3">
    <source>
        <dbReference type="EMBL" id="KAK3731391.1"/>
    </source>
</evidence>
<feature type="region of interest" description="Disordered" evidence="2">
    <location>
        <begin position="322"/>
        <end position="348"/>
    </location>
</feature>
<feature type="compositionally biased region" description="Low complexity" evidence="2">
    <location>
        <begin position="551"/>
        <end position="568"/>
    </location>
</feature>
<comment type="caution">
    <text evidence="3">The sequence shown here is derived from an EMBL/GenBank/DDBJ whole genome shotgun (WGS) entry which is preliminary data.</text>
</comment>
<dbReference type="AlphaFoldDB" id="A0AAE1CRX6"/>
<dbReference type="EMBL" id="JAWDGP010007002">
    <property type="protein sequence ID" value="KAK3731391.1"/>
    <property type="molecule type" value="Genomic_DNA"/>
</dbReference>
<reference evidence="3" key="1">
    <citation type="journal article" date="2023" name="G3 (Bethesda)">
        <title>A reference genome for the long-term kleptoplast-retaining sea slug Elysia crispata morphotype clarki.</title>
        <authorList>
            <person name="Eastman K.E."/>
            <person name="Pendleton A.L."/>
            <person name="Shaikh M.A."/>
            <person name="Suttiyut T."/>
            <person name="Ogas R."/>
            <person name="Tomko P."/>
            <person name="Gavelis G."/>
            <person name="Widhalm J.R."/>
            <person name="Wisecaver J.H."/>
        </authorList>
    </citation>
    <scope>NUCLEOTIDE SEQUENCE</scope>
    <source>
        <strain evidence="3">ECLA1</strain>
    </source>
</reference>
<organism evidence="3 4">
    <name type="scientific">Elysia crispata</name>
    <name type="common">lettuce slug</name>
    <dbReference type="NCBI Taxonomy" id="231223"/>
    <lineage>
        <taxon>Eukaryota</taxon>
        <taxon>Metazoa</taxon>
        <taxon>Spiralia</taxon>
        <taxon>Lophotrochozoa</taxon>
        <taxon>Mollusca</taxon>
        <taxon>Gastropoda</taxon>
        <taxon>Heterobranchia</taxon>
        <taxon>Euthyneura</taxon>
        <taxon>Panpulmonata</taxon>
        <taxon>Sacoglossa</taxon>
        <taxon>Placobranchoidea</taxon>
        <taxon>Plakobranchidae</taxon>
        <taxon>Elysia</taxon>
    </lineage>
</organism>
<evidence type="ECO:0000313" key="4">
    <source>
        <dbReference type="Proteomes" id="UP001283361"/>
    </source>
</evidence>
<dbReference type="GO" id="GO:0034451">
    <property type="term" value="C:centriolar satellite"/>
    <property type="evidence" value="ECO:0007669"/>
    <property type="project" value="TreeGrafter"/>
</dbReference>
<dbReference type="PANTHER" id="PTHR31935:SF1">
    <property type="entry name" value="COILED-COIL DOMAIN-CONTAINING PROTEIN 13"/>
    <property type="match status" value="1"/>
</dbReference>
<dbReference type="InterPro" id="IPR038929">
    <property type="entry name" value="CCDC13"/>
</dbReference>
<dbReference type="GO" id="GO:0031122">
    <property type="term" value="P:cytoplasmic microtubule organization"/>
    <property type="evidence" value="ECO:0007669"/>
    <property type="project" value="TreeGrafter"/>
</dbReference>
<proteinExistence type="predicted"/>
<evidence type="ECO:0000256" key="1">
    <source>
        <dbReference type="SAM" id="Coils"/>
    </source>
</evidence>
<feature type="region of interest" description="Disordered" evidence="2">
    <location>
        <begin position="529"/>
        <end position="575"/>
    </location>
</feature>
<feature type="coiled-coil region" evidence="1">
    <location>
        <begin position="165"/>
        <end position="206"/>
    </location>
</feature>
<feature type="region of interest" description="Disordered" evidence="2">
    <location>
        <begin position="354"/>
        <end position="373"/>
    </location>
</feature>
<feature type="coiled-coil region" evidence="1">
    <location>
        <begin position="464"/>
        <end position="491"/>
    </location>
</feature>
<feature type="coiled-coil region" evidence="1">
    <location>
        <begin position="608"/>
        <end position="642"/>
    </location>
</feature>
<feature type="coiled-coil region" evidence="1">
    <location>
        <begin position="243"/>
        <end position="277"/>
    </location>
</feature>
<keyword evidence="1" id="KW-0175">Coiled coil</keyword>
<accession>A0AAE1CRX6</accession>
<protein>
    <recommendedName>
        <fullName evidence="5">Coiled-coil domain-containing protein 13</fullName>
    </recommendedName>
</protein>
<name>A0AAE1CRX6_9GAST</name>
<evidence type="ECO:0008006" key="5">
    <source>
        <dbReference type="Google" id="ProtNLM"/>
    </source>
</evidence>
<sequence>MLSFEILTNAFSDISSGILPHHRQDHGSLVVIVSQVSAGGGMETKELKDQFQELQAQQQKKLMERRRKKELAAKNENKNNDALEISSGKFGINDDMNLKLSDPANKGYSYLSEELVDHLNVQIREMKDENGRLYKLLSERDFEIRQLKKKAEDTKHSSLSETVTNETAATKIIELSRKVRELTAEKESERTKCRQLQKKIHDLQLKSQATSSSEPPSNMGSMISLRSQISENRGSEDATGVDVKALQDRLKQTEARCTDFRNQCQSLRQELKVANKVLGQEIGENVNIQSLLNETSNWRGRAQQIIALQQKVDELKVQLDSQGNDAGSLMGQPEKGSSGRRKQEERYREELKRLERERKEAQESTLSKLKGLEEENKSLRDKIDAAKVRNKVLSNDIKQQKAQVQTLLKKSRNDDEFIDALMKQQGQLKKLLDDSSSHQNQQTMAAHLQLQQMSMKSQQDSNVVEQLKAIAAQKEAQVKMLEMELQNLRGVAAKNYPASAVTAYMSSPEQSTVLDGGGDVEVEVTINDRPFSGQSNGRTLTSRNESQSAMSMTQLSSRSQSRMSSATLVRNSKQPDTQELSELRYRCEEVEIMCRATEVERDKMSELVQVLQLRLAEETDKLNEANSQVQVLKRATVELEKRLAKQALDAGAKRKGTAKGGPAPPSTVDAEQEDEESNVEKEELLTKLEIQMDETAALKAALQRTVKAKDEDMKIYSSTLDQTKQVFLQALRQMKDKHMA</sequence>
<gene>
    <name evidence="3" type="ORF">RRG08_028396</name>
</gene>
<dbReference type="GO" id="GO:1905515">
    <property type="term" value="P:non-motile cilium assembly"/>
    <property type="evidence" value="ECO:0007669"/>
    <property type="project" value="TreeGrafter"/>
</dbReference>